<organism evidence="2">
    <name type="scientific">viral metagenome</name>
    <dbReference type="NCBI Taxonomy" id="1070528"/>
    <lineage>
        <taxon>unclassified sequences</taxon>
        <taxon>metagenomes</taxon>
        <taxon>organismal metagenomes</taxon>
    </lineage>
</organism>
<dbReference type="InterPro" id="IPR023696">
    <property type="entry name" value="Ureohydrolase_dom_sf"/>
</dbReference>
<dbReference type="Pfam" id="PF00850">
    <property type="entry name" value="Hist_deacetyl"/>
    <property type="match status" value="1"/>
</dbReference>
<dbReference type="Gene3D" id="3.40.800.20">
    <property type="entry name" value="Histone deacetylase domain"/>
    <property type="match status" value="1"/>
</dbReference>
<feature type="domain" description="Histone deacetylase" evidence="1">
    <location>
        <begin position="57"/>
        <end position="280"/>
    </location>
</feature>
<dbReference type="GO" id="GO:0040029">
    <property type="term" value="P:epigenetic regulation of gene expression"/>
    <property type="evidence" value="ECO:0007669"/>
    <property type="project" value="TreeGrafter"/>
</dbReference>
<dbReference type="InterPro" id="IPR037138">
    <property type="entry name" value="His_deacetylse_dom_sf"/>
</dbReference>
<dbReference type="PANTHER" id="PTHR10625:SF10">
    <property type="entry name" value="HISTONE DEACETYLASE HDAC1"/>
    <property type="match status" value="1"/>
</dbReference>
<reference evidence="2" key="1">
    <citation type="journal article" date="2020" name="Nature">
        <title>Giant virus diversity and host interactions through global metagenomics.</title>
        <authorList>
            <person name="Schulz F."/>
            <person name="Roux S."/>
            <person name="Paez-Espino D."/>
            <person name="Jungbluth S."/>
            <person name="Walsh D.A."/>
            <person name="Denef V.J."/>
            <person name="McMahon K.D."/>
            <person name="Konstantinidis K.T."/>
            <person name="Eloe-Fadrosh E.A."/>
            <person name="Kyrpides N.C."/>
            <person name="Woyke T."/>
        </authorList>
    </citation>
    <scope>NUCLEOTIDE SEQUENCE</scope>
    <source>
        <strain evidence="2">GVMAG-S-1101165-84</strain>
    </source>
</reference>
<dbReference type="InterPro" id="IPR023801">
    <property type="entry name" value="His_deacetylse_dom"/>
</dbReference>
<evidence type="ECO:0000259" key="1">
    <source>
        <dbReference type="Pfam" id="PF00850"/>
    </source>
</evidence>
<accession>A0A6C0K2U0</accession>
<dbReference type="AlphaFoldDB" id="A0A6C0K2U0"/>
<dbReference type="PANTHER" id="PTHR10625">
    <property type="entry name" value="HISTONE DEACETYLASE HDAC1-RELATED"/>
    <property type="match status" value="1"/>
</dbReference>
<dbReference type="InterPro" id="IPR000286">
    <property type="entry name" value="HDACs"/>
</dbReference>
<dbReference type="SUPFAM" id="SSF52768">
    <property type="entry name" value="Arginase/deacetylase"/>
    <property type="match status" value="1"/>
</dbReference>
<dbReference type="PRINTS" id="PR01270">
    <property type="entry name" value="HDASUPER"/>
</dbReference>
<dbReference type="EMBL" id="MN740778">
    <property type="protein sequence ID" value="QHU10997.1"/>
    <property type="molecule type" value="Genomic_DNA"/>
</dbReference>
<proteinExistence type="predicted"/>
<dbReference type="GO" id="GO:0004407">
    <property type="term" value="F:histone deacetylase activity"/>
    <property type="evidence" value="ECO:0007669"/>
    <property type="project" value="TreeGrafter"/>
</dbReference>
<sequence length="287" mass="31911">MIPHIWLDAKHVYHKGSYLHPEHPNRILAIQERMHVWDPKSFVLHVSDKEPIGSFYEKEWQMLDGDTYRTEATPLLLKRGHAMIEEAAAAVAKGATSCAYVLIRPPGHHASNTSIGGFCHQNNAWIAVQKLRLQGLKRIAILDWDAHHGDGTEQCVKEGGSPNVWFCSMHAFGRGVYPGTGKRLASPQILNIPFPIGTDSEQYLEEFYQTTLPFLGTPDALIVSAGYDGHEKDPMQLLRLQESTYTEMAGALKGIGCPILFLLEGGYQPDVLASCVEATLKPWLVLT</sequence>
<name>A0A6C0K2U0_9ZZZZ</name>
<protein>
    <recommendedName>
        <fullName evidence="1">Histone deacetylase domain-containing protein</fullName>
    </recommendedName>
</protein>
<evidence type="ECO:0000313" key="2">
    <source>
        <dbReference type="EMBL" id="QHU10997.1"/>
    </source>
</evidence>